<organism evidence="2 3">
    <name type="scientific">Trichinella pseudospiralis</name>
    <name type="common">Parasitic roundworm</name>
    <dbReference type="NCBI Taxonomy" id="6337"/>
    <lineage>
        <taxon>Eukaryota</taxon>
        <taxon>Metazoa</taxon>
        <taxon>Ecdysozoa</taxon>
        <taxon>Nematoda</taxon>
        <taxon>Enoplea</taxon>
        <taxon>Dorylaimia</taxon>
        <taxon>Trichinellida</taxon>
        <taxon>Trichinellidae</taxon>
        <taxon>Trichinella</taxon>
    </lineage>
</organism>
<evidence type="ECO:0000313" key="2">
    <source>
        <dbReference type="EMBL" id="KRX99997.1"/>
    </source>
</evidence>
<comment type="caution">
    <text evidence="2">The sequence shown here is derived from an EMBL/GenBank/DDBJ whole genome shotgun (WGS) entry which is preliminary data.</text>
</comment>
<dbReference type="EMBL" id="JYDU01000011">
    <property type="protein sequence ID" value="KRX99997.1"/>
    <property type="molecule type" value="Genomic_DNA"/>
</dbReference>
<evidence type="ECO:0000256" key="1">
    <source>
        <dbReference type="SAM" id="MobiDB-lite"/>
    </source>
</evidence>
<gene>
    <name evidence="2" type="ORF">T4E_8052</name>
</gene>
<evidence type="ECO:0000313" key="3">
    <source>
        <dbReference type="Proteomes" id="UP000054815"/>
    </source>
</evidence>
<protein>
    <submittedName>
        <fullName evidence="2">Uncharacterized protein</fullName>
    </submittedName>
</protein>
<dbReference type="AlphaFoldDB" id="A0A0V0YI17"/>
<sequence length="82" mass="8470">MVQYIEGFRPCGPSINQRHVAGEGALIRCPNGSSATSGPLGLSPEATRGPHRQHLSTGRNGRFYCRDSAAASAGSAMSNAAV</sequence>
<proteinExistence type="predicted"/>
<reference evidence="2 3" key="1">
    <citation type="submission" date="2015-01" db="EMBL/GenBank/DDBJ databases">
        <title>Evolution of Trichinella species and genotypes.</title>
        <authorList>
            <person name="Korhonen P.K."/>
            <person name="Edoardo P."/>
            <person name="Giuseppe L.R."/>
            <person name="Gasser R.B."/>
        </authorList>
    </citation>
    <scope>NUCLEOTIDE SEQUENCE [LARGE SCALE GENOMIC DNA]</scope>
    <source>
        <strain evidence="2">ISS141</strain>
    </source>
</reference>
<dbReference type="Proteomes" id="UP000054815">
    <property type="component" value="Unassembled WGS sequence"/>
</dbReference>
<accession>A0A0V0YI17</accession>
<name>A0A0V0YI17_TRIPS</name>
<feature type="region of interest" description="Disordered" evidence="1">
    <location>
        <begin position="32"/>
        <end position="60"/>
    </location>
</feature>